<evidence type="ECO:0000256" key="1">
    <source>
        <dbReference type="SAM" id="MobiDB-lite"/>
    </source>
</evidence>
<feature type="compositionally biased region" description="Polar residues" evidence="1">
    <location>
        <begin position="54"/>
        <end position="65"/>
    </location>
</feature>
<feature type="compositionally biased region" description="Basic residues" evidence="1">
    <location>
        <begin position="131"/>
        <end position="143"/>
    </location>
</feature>
<dbReference type="InterPro" id="IPR016024">
    <property type="entry name" value="ARM-type_fold"/>
</dbReference>
<accession>A0AAE0SLR7</accession>
<feature type="region of interest" description="Disordered" evidence="1">
    <location>
        <begin position="611"/>
        <end position="637"/>
    </location>
</feature>
<feature type="compositionally biased region" description="Basic and acidic residues" evidence="1">
    <location>
        <begin position="279"/>
        <end position="290"/>
    </location>
</feature>
<organism evidence="2 3">
    <name type="scientific">Potamilus streckersoni</name>
    <dbReference type="NCBI Taxonomy" id="2493646"/>
    <lineage>
        <taxon>Eukaryota</taxon>
        <taxon>Metazoa</taxon>
        <taxon>Spiralia</taxon>
        <taxon>Lophotrochozoa</taxon>
        <taxon>Mollusca</taxon>
        <taxon>Bivalvia</taxon>
        <taxon>Autobranchia</taxon>
        <taxon>Heteroconchia</taxon>
        <taxon>Palaeoheterodonta</taxon>
        <taxon>Unionida</taxon>
        <taxon>Unionoidea</taxon>
        <taxon>Unionidae</taxon>
        <taxon>Ambleminae</taxon>
        <taxon>Lampsilini</taxon>
        <taxon>Potamilus</taxon>
    </lineage>
</organism>
<feature type="compositionally biased region" description="Polar residues" evidence="1">
    <location>
        <begin position="235"/>
        <end position="261"/>
    </location>
</feature>
<dbReference type="Gene3D" id="1.25.10.10">
    <property type="entry name" value="Leucine-rich Repeat Variant"/>
    <property type="match status" value="2"/>
</dbReference>
<dbReference type="InterPro" id="IPR038905">
    <property type="entry name" value="ARMC2"/>
</dbReference>
<feature type="compositionally biased region" description="Basic and acidic residues" evidence="1">
    <location>
        <begin position="8"/>
        <end position="24"/>
    </location>
</feature>
<name>A0AAE0SLR7_9BIVA</name>
<evidence type="ECO:0000313" key="3">
    <source>
        <dbReference type="Proteomes" id="UP001195483"/>
    </source>
</evidence>
<dbReference type="SUPFAM" id="SSF48371">
    <property type="entry name" value="ARM repeat"/>
    <property type="match status" value="1"/>
</dbReference>
<dbReference type="InterPro" id="IPR011989">
    <property type="entry name" value="ARM-like"/>
</dbReference>
<sequence length="919" mass="102477">MEPTPPRKSKDTRPFYEPPDKEISIKIINEARQSLKDVKTKRPFTPREDRRTLFGSTSIRNSENRPPSAFSLGSRHFEGPDSRPVSGTKLSPLDHTPTFLSLEENSPKLPSEAEVESLLLPPKPPSDPNKPTRKSASRARLHHANSVEASLISDPSLKTRSNSLTDVSSPSKGAPQDTPRRIHSGPKERSPISVEERGEGDGREATPNRAPSSASVRYPPRSASTDSRLDGTADDVSNTLSSRRISSAGTRSETEENTVSDGTKRTSSAGSTGRGGSAGRREEDNEEMNKSYQEHILPLLEEMAALGKRKEVDKICDLSDTLYNTLEKKGMLGKNYKQRSTVLKAIFKMLDLEEPRLLLKLARLILSFKVSGNNLLNVCKLVFKVSRNEKNDAIFLEGNMLDLLLDTLQSIDHNTSHEALIYCIGAFKFLSGNSSIVKQLVKKDCVERLASLLASINKSNRENGKTSEQLGHVLVQLTATLRNLADANTSRERILACKVIDGLCTATDTYSADSDLILNISRIFSKVTLHTDCCISLGNNLTSYRSFLLLLKKHLQKEDIVVRVCFILGNMTAKNDDARIRLFQESNSMDIIISVLKTYLELDIKSQSTNDKKAKHSKDKSDNPKNKGSKKEDGGEDYKSLTKTEDVLVKIVRVVANISINEDVGPQVASNEQCLELLLGILSCKDVATSEELVLNTVATINNLSYYNCKTSAVVNKQIKVIKTLMGLVLSDNMEAMVEVSRVFGNLTRHKQVRDFLAEKKVDVMLITLLDSGNREVVYIACGVLINFMVDEEKRQTLKKEGGITKLVEVLRDFGRTDWELASMVCQILWNYSGKITSSNAFFGEQESQELTELLIEYLDKENAIEMSEMSDDNSDEDEYQQWILESWESQFSPVAEQLLQRIDSHQSKFEPLDQPSQS</sequence>
<dbReference type="PANTHER" id="PTHR21356:SF1">
    <property type="entry name" value="ARMADILLO REPEAT-CONTAINING PROTEIN 2"/>
    <property type="match status" value="1"/>
</dbReference>
<keyword evidence="3" id="KW-1185">Reference proteome</keyword>
<feature type="compositionally biased region" description="Basic and acidic residues" evidence="1">
    <location>
        <begin position="619"/>
        <end position="637"/>
    </location>
</feature>
<proteinExistence type="predicted"/>
<protein>
    <recommendedName>
        <fullName evidence="4">Armadillo repeat-containing protein 2</fullName>
    </recommendedName>
</protein>
<evidence type="ECO:0008006" key="4">
    <source>
        <dbReference type="Google" id="ProtNLM"/>
    </source>
</evidence>
<dbReference type="InterPro" id="IPR000225">
    <property type="entry name" value="Armadillo"/>
</dbReference>
<reference evidence="2" key="3">
    <citation type="submission" date="2023-05" db="EMBL/GenBank/DDBJ databases">
        <authorList>
            <person name="Smith C.H."/>
        </authorList>
    </citation>
    <scope>NUCLEOTIDE SEQUENCE</scope>
    <source>
        <strain evidence="2">CHS0354</strain>
        <tissue evidence="2">Mantle</tissue>
    </source>
</reference>
<dbReference type="GO" id="GO:0044782">
    <property type="term" value="P:cilium organization"/>
    <property type="evidence" value="ECO:0007669"/>
    <property type="project" value="TreeGrafter"/>
</dbReference>
<dbReference type="EMBL" id="JAEAOA010000708">
    <property type="protein sequence ID" value="KAK3593875.1"/>
    <property type="molecule type" value="Genomic_DNA"/>
</dbReference>
<reference evidence="2" key="1">
    <citation type="journal article" date="2021" name="Genome Biol. Evol.">
        <title>A High-Quality Reference Genome for a Parasitic Bivalve with Doubly Uniparental Inheritance (Bivalvia: Unionida).</title>
        <authorList>
            <person name="Smith C.H."/>
        </authorList>
    </citation>
    <scope>NUCLEOTIDE SEQUENCE</scope>
    <source>
        <strain evidence="2">CHS0354</strain>
    </source>
</reference>
<feature type="region of interest" description="Disordered" evidence="1">
    <location>
        <begin position="1"/>
        <end position="290"/>
    </location>
</feature>
<gene>
    <name evidence="2" type="ORF">CHS0354_011480</name>
</gene>
<dbReference type="SMART" id="SM00185">
    <property type="entry name" value="ARM"/>
    <property type="match status" value="4"/>
</dbReference>
<dbReference type="PANTHER" id="PTHR21356">
    <property type="entry name" value="ARMADILLO REPEAT CONTAINING 2"/>
    <property type="match status" value="1"/>
</dbReference>
<feature type="compositionally biased region" description="Basic and acidic residues" evidence="1">
    <location>
        <begin position="33"/>
        <end position="52"/>
    </location>
</feature>
<feature type="compositionally biased region" description="Basic and acidic residues" evidence="1">
    <location>
        <begin position="185"/>
        <end position="206"/>
    </location>
</feature>
<evidence type="ECO:0000313" key="2">
    <source>
        <dbReference type="EMBL" id="KAK3593875.1"/>
    </source>
</evidence>
<dbReference type="Proteomes" id="UP001195483">
    <property type="component" value="Unassembled WGS sequence"/>
</dbReference>
<reference evidence="2" key="2">
    <citation type="journal article" date="2021" name="Genome Biol. Evol.">
        <title>Developing a high-quality reference genome for a parasitic bivalve with doubly uniparental inheritance (Bivalvia: Unionida).</title>
        <authorList>
            <person name="Smith C.H."/>
        </authorList>
    </citation>
    <scope>NUCLEOTIDE SEQUENCE</scope>
    <source>
        <strain evidence="2">CHS0354</strain>
        <tissue evidence="2">Mantle</tissue>
    </source>
</reference>
<feature type="compositionally biased region" description="Polar residues" evidence="1">
    <location>
        <begin position="156"/>
        <end position="171"/>
    </location>
</feature>
<dbReference type="AlphaFoldDB" id="A0AAE0SLR7"/>
<comment type="caution">
    <text evidence="2">The sequence shown here is derived from an EMBL/GenBank/DDBJ whole genome shotgun (WGS) entry which is preliminary data.</text>
</comment>